<organism evidence="1 2">
    <name type="scientific">Ambrosia artemisiifolia</name>
    <name type="common">Common ragweed</name>
    <dbReference type="NCBI Taxonomy" id="4212"/>
    <lineage>
        <taxon>Eukaryota</taxon>
        <taxon>Viridiplantae</taxon>
        <taxon>Streptophyta</taxon>
        <taxon>Embryophyta</taxon>
        <taxon>Tracheophyta</taxon>
        <taxon>Spermatophyta</taxon>
        <taxon>Magnoliopsida</taxon>
        <taxon>eudicotyledons</taxon>
        <taxon>Gunneridae</taxon>
        <taxon>Pentapetalae</taxon>
        <taxon>asterids</taxon>
        <taxon>campanulids</taxon>
        <taxon>Asterales</taxon>
        <taxon>Asteraceae</taxon>
        <taxon>Asteroideae</taxon>
        <taxon>Heliantheae alliance</taxon>
        <taxon>Heliantheae</taxon>
        <taxon>Ambrosia</taxon>
    </lineage>
</organism>
<sequence length="72" mass="8025">MPKRDLVSWKVYGALRMSIKMVLMWNLQLAVDGEGDTNVGTSILEASNLIVLTQTSGVEDGKTIRKERGEHH</sequence>
<reference evidence="1" key="1">
    <citation type="submission" date="2022-06" db="EMBL/GenBank/DDBJ databases">
        <title>Uncovering the hologenomic basis of an extraordinary plant invasion.</title>
        <authorList>
            <person name="Bieker V.C."/>
            <person name="Martin M.D."/>
            <person name="Gilbert T."/>
            <person name="Hodgins K."/>
            <person name="Battlay P."/>
            <person name="Petersen B."/>
            <person name="Wilson J."/>
        </authorList>
    </citation>
    <scope>NUCLEOTIDE SEQUENCE</scope>
    <source>
        <strain evidence="1">AA19_3_7</strain>
        <tissue evidence="1">Leaf</tissue>
    </source>
</reference>
<gene>
    <name evidence="1" type="ORF">M8C21_032863</name>
</gene>
<evidence type="ECO:0000313" key="2">
    <source>
        <dbReference type="Proteomes" id="UP001206925"/>
    </source>
</evidence>
<accession>A0AAD5CYP7</accession>
<comment type="caution">
    <text evidence="1">The sequence shown here is derived from an EMBL/GenBank/DDBJ whole genome shotgun (WGS) entry which is preliminary data.</text>
</comment>
<name>A0AAD5CYP7_AMBAR</name>
<dbReference type="Proteomes" id="UP001206925">
    <property type="component" value="Unassembled WGS sequence"/>
</dbReference>
<protein>
    <submittedName>
        <fullName evidence="1">Uncharacterized protein</fullName>
    </submittedName>
</protein>
<dbReference type="AlphaFoldDB" id="A0AAD5CYP7"/>
<dbReference type="EMBL" id="JAMZMK010006456">
    <property type="protein sequence ID" value="KAI7748805.1"/>
    <property type="molecule type" value="Genomic_DNA"/>
</dbReference>
<keyword evidence="2" id="KW-1185">Reference proteome</keyword>
<proteinExistence type="predicted"/>
<evidence type="ECO:0000313" key="1">
    <source>
        <dbReference type="EMBL" id="KAI7748805.1"/>
    </source>
</evidence>